<keyword evidence="1" id="KW-1133">Transmembrane helix</keyword>
<protein>
    <submittedName>
        <fullName evidence="2">Cell division transport system permease protein</fullName>
    </submittedName>
</protein>
<dbReference type="PANTHER" id="PTHR47755">
    <property type="entry name" value="CELL DIVISION PROTEIN FTSX"/>
    <property type="match status" value="1"/>
</dbReference>
<proteinExistence type="predicted"/>
<evidence type="ECO:0000313" key="2">
    <source>
        <dbReference type="EMBL" id="SIN74627.1"/>
    </source>
</evidence>
<feature type="transmembrane region" description="Helical" evidence="1">
    <location>
        <begin position="189"/>
        <end position="214"/>
    </location>
</feature>
<keyword evidence="2" id="KW-0132">Cell division</keyword>
<dbReference type="PANTHER" id="PTHR47755:SF1">
    <property type="entry name" value="CELL DIVISION PROTEIN FTSX"/>
    <property type="match status" value="1"/>
</dbReference>
<keyword evidence="1" id="KW-0472">Membrane</keyword>
<dbReference type="STRING" id="1217970.SAMN05444002_0039"/>
<evidence type="ECO:0000313" key="3">
    <source>
        <dbReference type="Proteomes" id="UP000184932"/>
    </source>
</evidence>
<feature type="transmembrane region" description="Helical" evidence="1">
    <location>
        <begin position="45"/>
        <end position="66"/>
    </location>
</feature>
<sequence length="314" mass="32791">MSGLGGRLLAPVAALRQRARRALALLQGDSQADRVVPPTGFTAKLTLFTAGAMAFLAVFALALSLATGRVASRWSEELARSATLRISAPADQREAQAARALEVLESTPGIASARMLSDDEQRALLAPWLGVDLPLENLPVPVLIEVIEGEGLDVAGLKARLAGEVPGAVYDDHARWRTPLVRAASRLRWLGLVALGLIAASMAAMITLAAGSALAANARLIATLRLVGARDSYIARAFVRRFTQRALVGAAVGTSVAMLALALLPKAETAGGFLTGLGFTGAGWLLPLLVPLLAAVTAFWATRAAALRTLRQVT</sequence>
<keyword evidence="3" id="KW-1185">Reference proteome</keyword>
<dbReference type="GO" id="GO:0032153">
    <property type="term" value="C:cell division site"/>
    <property type="evidence" value="ECO:0007669"/>
    <property type="project" value="TreeGrafter"/>
</dbReference>
<feature type="transmembrane region" description="Helical" evidence="1">
    <location>
        <begin position="284"/>
        <end position="302"/>
    </location>
</feature>
<accession>A0A1N6DV96</accession>
<keyword evidence="2" id="KW-0131">Cell cycle</keyword>
<dbReference type="EMBL" id="FSRL01000001">
    <property type="protein sequence ID" value="SIN74627.1"/>
    <property type="molecule type" value="Genomic_DNA"/>
</dbReference>
<evidence type="ECO:0000256" key="1">
    <source>
        <dbReference type="SAM" id="Phobius"/>
    </source>
</evidence>
<dbReference type="Proteomes" id="UP000184932">
    <property type="component" value="Unassembled WGS sequence"/>
</dbReference>
<dbReference type="GO" id="GO:0005886">
    <property type="term" value="C:plasma membrane"/>
    <property type="evidence" value="ECO:0007669"/>
    <property type="project" value="UniProtKB-SubCell"/>
</dbReference>
<feature type="transmembrane region" description="Helical" evidence="1">
    <location>
        <begin position="220"/>
        <end position="239"/>
    </location>
</feature>
<organism evidence="2 3">
    <name type="scientific">Vannielia litorea</name>
    <dbReference type="NCBI Taxonomy" id="1217970"/>
    <lineage>
        <taxon>Bacteria</taxon>
        <taxon>Pseudomonadati</taxon>
        <taxon>Pseudomonadota</taxon>
        <taxon>Alphaproteobacteria</taxon>
        <taxon>Rhodobacterales</taxon>
        <taxon>Paracoccaceae</taxon>
        <taxon>Vannielia</taxon>
    </lineage>
</organism>
<feature type="transmembrane region" description="Helical" evidence="1">
    <location>
        <begin position="246"/>
        <end position="264"/>
    </location>
</feature>
<reference evidence="3" key="1">
    <citation type="submission" date="2016-11" db="EMBL/GenBank/DDBJ databases">
        <authorList>
            <person name="Varghese N."/>
            <person name="Submissions S."/>
        </authorList>
    </citation>
    <scope>NUCLEOTIDE SEQUENCE [LARGE SCALE GENOMIC DNA]</scope>
    <source>
        <strain evidence="3">DSM 29440</strain>
    </source>
</reference>
<dbReference type="InterPro" id="IPR004513">
    <property type="entry name" value="FtsX"/>
</dbReference>
<gene>
    <name evidence="2" type="ORF">SAMN05444002_0039</name>
</gene>
<keyword evidence="1" id="KW-0812">Transmembrane</keyword>
<name>A0A1N6DV96_9RHOB</name>
<dbReference type="AlphaFoldDB" id="A0A1N6DV96"/>
<dbReference type="GO" id="GO:0051301">
    <property type="term" value="P:cell division"/>
    <property type="evidence" value="ECO:0007669"/>
    <property type="project" value="UniProtKB-KW"/>
</dbReference>